<dbReference type="PANTHER" id="PTHR35136:SF1">
    <property type="entry name" value="CYCLOEUCALENOL CYCLOISOMERASE"/>
    <property type="match status" value="1"/>
</dbReference>
<dbReference type="OrthoDB" id="2111841at2759"/>
<dbReference type="Proteomes" id="UP000324585">
    <property type="component" value="Unassembled WGS sequence"/>
</dbReference>
<feature type="transmembrane region" description="Helical" evidence="3">
    <location>
        <begin position="907"/>
        <end position="926"/>
    </location>
</feature>
<organism evidence="4 5">
    <name type="scientific">Porphyridium purpureum</name>
    <name type="common">Red alga</name>
    <name type="synonym">Porphyridium cruentum</name>
    <dbReference type="NCBI Taxonomy" id="35688"/>
    <lineage>
        <taxon>Eukaryota</taxon>
        <taxon>Rhodophyta</taxon>
        <taxon>Bangiophyceae</taxon>
        <taxon>Porphyridiales</taxon>
        <taxon>Porphyridiaceae</taxon>
        <taxon>Porphyridium</taxon>
    </lineage>
</organism>
<dbReference type="InterPro" id="IPR020532">
    <property type="entry name" value="Cycloeucalenol_cycloisomerase"/>
</dbReference>
<feature type="region of interest" description="Disordered" evidence="2">
    <location>
        <begin position="483"/>
        <end position="516"/>
    </location>
</feature>
<evidence type="ECO:0000313" key="4">
    <source>
        <dbReference type="EMBL" id="KAA8496932.1"/>
    </source>
</evidence>
<keyword evidence="3" id="KW-0472">Membrane</keyword>
<keyword evidence="1" id="KW-0175">Coiled coil</keyword>
<feature type="coiled-coil region" evidence="1">
    <location>
        <begin position="336"/>
        <end position="363"/>
    </location>
</feature>
<evidence type="ECO:0000313" key="5">
    <source>
        <dbReference type="Proteomes" id="UP000324585"/>
    </source>
</evidence>
<feature type="transmembrane region" description="Helical" evidence="3">
    <location>
        <begin position="81"/>
        <end position="101"/>
    </location>
</feature>
<comment type="caution">
    <text evidence="4">The sequence shown here is derived from an EMBL/GenBank/DDBJ whole genome shotgun (WGS) entry which is preliminary data.</text>
</comment>
<dbReference type="OMA" id="EVEWENT"/>
<feature type="compositionally biased region" description="Polar residues" evidence="2">
    <location>
        <begin position="488"/>
        <end position="505"/>
    </location>
</feature>
<feature type="transmembrane region" description="Helical" evidence="3">
    <location>
        <begin position="984"/>
        <end position="1008"/>
    </location>
</feature>
<evidence type="ECO:0000256" key="1">
    <source>
        <dbReference type="SAM" id="Coils"/>
    </source>
</evidence>
<dbReference type="GO" id="GO:0047793">
    <property type="term" value="F:cycloeucalenol cycloisomerase activity"/>
    <property type="evidence" value="ECO:0007669"/>
    <property type="project" value="InterPro"/>
</dbReference>
<feature type="transmembrane region" description="Helical" evidence="3">
    <location>
        <begin position="250"/>
        <end position="274"/>
    </location>
</feature>
<feature type="transmembrane region" description="Helical" evidence="3">
    <location>
        <begin position="51"/>
        <end position="69"/>
    </location>
</feature>
<keyword evidence="3" id="KW-1133">Transmembrane helix</keyword>
<protein>
    <submittedName>
        <fullName evidence="4">Cycloeucalenol cycloisomerase</fullName>
    </submittedName>
</protein>
<feature type="transmembrane region" description="Helical" evidence="3">
    <location>
        <begin position="166"/>
        <end position="186"/>
    </location>
</feature>
<keyword evidence="4" id="KW-0413">Isomerase</keyword>
<evidence type="ECO:0000256" key="2">
    <source>
        <dbReference type="SAM" id="MobiDB-lite"/>
    </source>
</evidence>
<name>A0A5J4Z1A8_PORPP</name>
<sequence>MTGPEDGWFARDPSKAQAEKYFLVSTFATLAMFLLGVISSGLYRHCGRNEFLVISFTMAAVPAGAGLLHEPDASRAWTERFWVKAFAWNAVFGFIGNYMWTHYFYTLLGARYTFDSYWLNGVPWPCYLATQAYFCFYHTVTSVALRRVRFWTRGFGAPARRMWMTLAVLALAYVTALGETLTISAFPFYDFTDRSRMYSVGSVFYALYFVVSFPMYLRIDEHELDNRGAAGAPAGSPCDEKLKPRYVLNFFSLGQAVLDSFAAAMMVTMLLDFWRLSSPSGRDERASRGLAEVGVSGMGADAVAVEQRAQVGASEAHSRVEFHENQWRSAMASVCAGMMERSVQELEELYEKESEAMAQMGGRRMLRFAQYHHQPEDAADFIIMMTLQTLETFSLQNAPSWFFNVMDRNGCGTVHEPEFLRYASIMYPLCDPAVAKYIWNMLMEAQRQEDAAEAAKTKAVASGSTGKDASRSEAMLPVAADDQDEHVSTPSLVTSQSSPPAISQTQHKRNSSTLSVSSMKSTASAAVSYAEPGRGLTSTVKARSTGFKFKVWKKYVTEMKANYDAFEVEWENTKSALFLDPLEPLIFSFTAIDHSEMIPSLGRLFLSERYLVFTAGVGARNYVIRLGNISEIKPTWLSFTMRDCIEIHVEPELKSALKADGGVAAVTSTQSSETQLASSSSSEPCAYAIAAAALVKSYSISGDPILFSFPELGDSRMRDTWLRFIREMVTAYKLHNNYGFGSKGRPPAHDSPWTDDAARSPYRNDVPPPLLSVAAGLNIIRTKSLQAVLGRPSWLLLIFSDLGEHENVAKYYVDSIRNVTTKEHSSWVSRTVLTIKENMQINSRLADVYEEEPFEVQKLGEAIIRFWELIQPAIQAYELYDSIKQWKNPPATVLAMLICSFIAYRNWVMYIPSLLLFLYMALILGVRVRLVGVRGSDAEAARASKKARSTMLEFVKSVHDALQAAQNLISRWNRMLGKMESLQLWAVPWMTWVLLSLVFVTAILLLLIPARWIFVAFILDTFSQFFRYPVGAADQFWADIPVLSSSSKPKAKAKSQ</sequence>
<feature type="transmembrane region" description="Helical" evidence="3">
    <location>
        <begin position="121"/>
        <end position="145"/>
    </location>
</feature>
<reference evidence="5" key="1">
    <citation type="journal article" date="2019" name="Nat. Commun.">
        <title>Expansion of phycobilisome linker gene families in mesophilic red algae.</title>
        <authorList>
            <person name="Lee J."/>
            <person name="Kim D."/>
            <person name="Bhattacharya D."/>
            <person name="Yoon H.S."/>
        </authorList>
    </citation>
    <scope>NUCLEOTIDE SEQUENCE [LARGE SCALE GENOMIC DNA]</scope>
    <source>
        <strain evidence="5">CCMP 1328</strain>
    </source>
</reference>
<keyword evidence="5" id="KW-1185">Reference proteome</keyword>
<evidence type="ECO:0000256" key="3">
    <source>
        <dbReference type="SAM" id="Phobius"/>
    </source>
</evidence>
<keyword evidence="3" id="KW-0812">Transmembrane</keyword>
<proteinExistence type="predicted"/>
<feature type="transmembrane region" description="Helical" evidence="3">
    <location>
        <begin position="21"/>
        <end position="39"/>
    </location>
</feature>
<dbReference type="EMBL" id="VRMN01000002">
    <property type="protein sequence ID" value="KAA8496932.1"/>
    <property type="molecule type" value="Genomic_DNA"/>
</dbReference>
<dbReference type="Pfam" id="PF04842">
    <property type="entry name" value="DUF639"/>
    <property type="match status" value="1"/>
</dbReference>
<dbReference type="PANTHER" id="PTHR35136">
    <property type="entry name" value="CYCLOEUCALENOL CYCLOISOMERASE"/>
    <property type="match status" value="1"/>
</dbReference>
<accession>A0A5J4Z1A8</accession>
<gene>
    <name evidence="4" type="ORF">FVE85_0661</name>
</gene>
<feature type="transmembrane region" description="Helical" evidence="3">
    <location>
        <begin position="198"/>
        <end position="217"/>
    </location>
</feature>
<dbReference type="InterPro" id="IPR006927">
    <property type="entry name" value="DUF639"/>
</dbReference>
<dbReference type="AlphaFoldDB" id="A0A5J4Z1A8"/>